<feature type="transmembrane region" description="Helical" evidence="8">
    <location>
        <begin position="105"/>
        <end position="125"/>
    </location>
</feature>
<keyword evidence="1 8" id="KW-1003">Cell membrane</keyword>
<evidence type="ECO:0000313" key="10">
    <source>
        <dbReference type="EMBL" id="EOW79659.1"/>
    </source>
</evidence>
<feature type="transmembrane region" description="Helical" evidence="8">
    <location>
        <begin position="79"/>
        <end position="99"/>
    </location>
</feature>
<dbReference type="GO" id="GO:0009372">
    <property type="term" value="P:quorum sensing"/>
    <property type="evidence" value="ECO:0007669"/>
    <property type="project" value="UniProtKB-UniRule"/>
</dbReference>
<sequence length="202" mass="23360">MTHSLTLYLLRKIQAQRYMSEIDYENTTYALEILLINLFKSVQVYAVAFVFGVLFETFLMNLAYVFLRIPAGGWHAKSSRNCSIFGLVVFVGIPVFLKYSLFTFSFNWLLLLSSIVLLIVFLYAPSDTEKNPLVSMSERKKKKRKALFSAFLVVCLSLFFVAAKTSTLLITGLVIESLLIHPFFYKLTKRSYKNYENYQTEQ</sequence>
<evidence type="ECO:0000256" key="7">
    <source>
        <dbReference type="ARBA" id="ARBA00023136"/>
    </source>
</evidence>
<comment type="function">
    <text evidence="8">May be involved in the proteolytic processing of a quorum sensing system signal molecule precursor.</text>
</comment>
<dbReference type="Proteomes" id="UP000014160">
    <property type="component" value="Unassembled WGS sequence"/>
</dbReference>
<gene>
    <name evidence="10" type="ORF">I592_03799</name>
    <name evidence="9" type="ORF">UKC_00562</name>
</gene>
<protein>
    <recommendedName>
        <fullName evidence="8">Putative AgrB-like protein</fullName>
        <ecNumber evidence="8">3.4.-.-</ecNumber>
    </recommendedName>
</protein>
<accession>R2XU87</accession>
<dbReference type="InterPro" id="IPR006741">
    <property type="entry name" value="AgrB"/>
</dbReference>
<keyword evidence="12" id="KW-1185">Reference proteome</keyword>
<dbReference type="GO" id="GO:0005886">
    <property type="term" value="C:plasma membrane"/>
    <property type="evidence" value="ECO:0007669"/>
    <property type="project" value="UniProtKB-SubCell"/>
</dbReference>
<evidence type="ECO:0000256" key="8">
    <source>
        <dbReference type="HAMAP-Rule" id="MF_00784"/>
    </source>
</evidence>
<evidence type="ECO:0000313" key="11">
    <source>
        <dbReference type="Proteomes" id="UP000013750"/>
    </source>
</evidence>
<evidence type="ECO:0000313" key="9">
    <source>
        <dbReference type="EMBL" id="EOI58489.1"/>
    </source>
</evidence>
<dbReference type="Pfam" id="PF04647">
    <property type="entry name" value="AgrB"/>
    <property type="match status" value="1"/>
</dbReference>
<keyword evidence="6 8" id="KW-1133">Transmembrane helix</keyword>
<feature type="transmembrane region" description="Helical" evidence="8">
    <location>
        <begin position="146"/>
        <end position="162"/>
    </location>
</feature>
<dbReference type="GO" id="GO:0006508">
    <property type="term" value="P:proteolysis"/>
    <property type="evidence" value="ECO:0007669"/>
    <property type="project" value="UniProtKB-KW"/>
</dbReference>
<reference evidence="10 12" key="2">
    <citation type="submission" date="2013-03" db="EMBL/GenBank/DDBJ databases">
        <title>The Genome Sequence of Enterococcus gilvus ATCC BAA-350 (PacBio/Illumina hybrid assembly).</title>
        <authorList>
            <consortium name="The Broad Institute Genomics Platform"/>
            <consortium name="The Broad Institute Genome Sequencing Center for Infectious Disease"/>
            <person name="Earl A."/>
            <person name="Russ C."/>
            <person name="Gilmore M."/>
            <person name="Surin D."/>
            <person name="Walker B."/>
            <person name="Young S."/>
            <person name="Zeng Q."/>
            <person name="Gargeya S."/>
            <person name="Fitzgerald M."/>
            <person name="Haas B."/>
            <person name="Abouelleil A."/>
            <person name="Allen A.W."/>
            <person name="Alvarado L."/>
            <person name="Arachchi H.M."/>
            <person name="Berlin A.M."/>
            <person name="Chapman S.B."/>
            <person name="Gainer-Dewar J."/>
            <person name="Goldberg J."/>
            <person name="Griggs A."/>
            <person name="Gujja S."/>
            <person name="Hansen M."/>
            <person name="Howarth C."/>
            <person name="Imamovic A."/>
            <person name="Ireland A."/>
            <person name="Larimer J."/>
            <person name="McCowan C."/>
            <person name="Murphy C."/>
            <person name="Pearson M."/>
            <person name="Poon T.W."/>
            <person name="Priest M."/>
            <person name="Roberts A."/>
            <person name="Saif S."/>
            <person name="Shea T."/>
            <person name="Sisk P."/>
            <person name="Sykes S."/>
            <person name="Wortman J."/>
            <person name="Nusbaum C."/>
            <person name="Birren B."/>
        </authorList>
    </citation>
    <scope>NUCLEOTIDE SEQUENCE [LARGE SCALE GENOMIC DNA]</scope>
    <source>
        <strain evidence="10 12">ATCC BAA-350</strain>
    </source>
</reference>
<dbReference type="GO" id="GO:0008233">
    <property type="term" value="F:peptidase activity"/>
    <property type="evidence" value="ECO:0007669"/>
    <property type="project" value="UniProtKB-UniRule"/>
</dbReference>
<dbReference type="EMBL" id="ASWH01000002">
    <property type="protein sequence ID" value="EOW79659.1"/>
    <property type="molecule type" value="Genomic_DNA"/>
</dbReference>
<keyword evidence="7 8" id="KW-0472">Membrane</keyword>
<dbReference type="HAMAP" id="MF_00784">
    <property type="entry name" value="AgrB"/>
    <property type="match status" value="1"/>
</dbReference>
<feature type="transmembrane region" description="Helical" evidence="8">
    <location>
        <begin position="44"/>
        <end position="67"/>
    </location>
</feature>
<comment type="subcellular location">
    <subcellularLocation>
        <location evidence="8">Cell membrane</location>
        <topology evidence="8">Multi-pass membrane protein</topology>
    </subcellularLocation>
</comment>
<organism evidence="9 11">
    <name type="scientific">Enterococcus gilvus ATCC BAA-350</name>
    <dbReference type="NCBI Taxonomy" id="1158614"/>
    <lineage>
        <taxon>Bacteria</taxon>
        <taxon>Bacillati</taxon>
        <taxon>Bacillota</taxon>
        <taxon>Bacilli</taxon>
        <taxon>Lactobacillales</taxon>
        <taxon>Enterococcaceae</taxon>
        <taxon>Enterococcus</taxon>
    </lineage>
</organism>
<dbReference type="HOGENOM" id="CLU_098969_2_2_9"/>
<comment type="similarity">
    <text evidence="8">Belongs to the AgrB family.</text>
</comment>
<evidence type="ECO:0000256" key="4">
    <source>
        <dbReference type="ARBA" id="ARBA00022692"/>
    </source>
</evidence>
<evidence type="ECO:0000256" key="6">
    <source>
        <dbReference type="ARBA" id="ARBA00022989"/>
    </source>
</evidence>
<evidence type="ECO:0000313" key="12">
    <source>
        <dbReference type="Proteomes" id="UP000014160"/>
    </source>
</evidence>
<dbReference type="PATRIC" id="fig|1158614.3.peg.577"/>
<dbReference type="EC" id="3.4.-.-" evidence="8"/>
<name>R2XU87_9ENTE</name>
<dbReference type="AlphaFoldDB" id="R2XU87"/>
<dbReference type="Proteomes" id="UP000013750">
    <property type="component" value="Unassembled WGS sequence"/>
</dbReference>
<dbReference type="OrthoDB" id="2360675at2"/>
<comment type="caution">
    <text evidence="9">The sequence shown here is derived from an EMBL/GenBank/DDBJ whole genome shotgun (WGS) entry which is preliminary data.</text>
</comment>
<evidence type="ECO:0000256" key="3">
    <source>
        <dbReference type="ARBA" id="ARBA00022670"/>
    </source>
</evidence>
<dbReference type="RefSeq" id="WP_010779011.1">
    <property type="nucleotide sequence ID" value="NZ_ASWH01000002.1"/>
</dbReference>
<keyword evidence="5 8" id="KW-0378">Hydrolase</keyword>
<keyword evidence="2 8" id="KW-0673">Quorum sensing</keyword>
<evidence type="ECO:0000256" key="5">
    <source>
        <dbReference type="ARBA" id="ARBA00022801"/>
    </source>
</evidence>
<proteinExistence type="inferred from homology"/>
<evidence type="ECO:0000256" key="2">
    <source>
        <dbReference type="ARBA" id="ARBA00022654"/>
    </source>
</evidence>
<reference evidence="9 11" key="1">
    <citation type="submission" date="2013-02" db="EMBL/GenBank/DDBJ databases">
        <title>The Genome Sequence of Enterococcus gilvus ATCC BAA-350.</title>
        <authorList>
            <consortium name="The Broad Institute Genome Sequencing Platform"/>
            <consortium name="The Broad Institute Genome Sequencing Center for Infectious Disease"/>
            <person name="Earl A.M."/>
            <person name="Gilmore M.S."/>
            <person name="Lebreton F."/>
            <person name="Walker B."/>
            <person name="Young S.K."/>
            <person name="Zeng Q."/>
            <person name="Gargeya S."/>
            <person name="Fitzgerald M."/>
            <person name="Haas B."/>
            <person name="Abouelleil A."/>
            <person name="Alvarado L."/>
            <person name="Arachchi H.M."/>
            <person name="Berlin A.M."/>
            <person name="Chapman S.B."/>
            <person name="Dewar J."/>
            <person name="Goldberg J."/>
            <person name="Griggs A."/>
            <person name="Gujja S."/>
            <person name="Hansen M."/>
            <person name="Howarth C."/>
            <person name="Imamovic A."/>
            <person name="Larimer J."/>
            <person name="McCowan C."/>
            <person name="Murphy C."/>
            <person name="Neiman D."/>
            <person name="Pearson M."/>
            <person name="Priest M."/>
            <person name="Roberts A."/>
            <person name="Saif S."/>
            <person name="Shea T."/>
            <person name="Sisk P."/>
            <person name="Sykes S."/>
            <person name="Wortman J."/>
            <person name="Nusbaum C."/>
            <person name="Birren B."/>
        </authorList>
    </citation>
    <scope>NUCLEOTIDE SEQUENCE [LARGE SCALE GENOMIC DNA]</scope>
    <source>
        <strain evidence="9 11">ATCC BAA-350</strain>
    </source>
</reference>
<dbReference type="EMBL" id="AJDQ01000003">
    <property type="protein sequence ID" value="EOI58489.1"/>
    <property type="molecule type" value="Genomic_DNA"/>
</dbReference>
<keyword evidence="4 8" id="KW-0812">Transmembrane</keyword>
<dbReference type="eggNOG" id="COG4512">
    <property type="taxonomic scope" value="Bacteria"/>
</dbReference>
<keyword evidence="3 8" id="KW-0645">Protease</keyword>
<evidence type="ECO:0000256" key="1">
    <source>
        <dbReference type="ARBA" id="ARBA00022475"/>
    </source>
</evidence>
<dbReference type="SMART" id="SM00793">
    <property type="entry name" value="AgrB"/>
    <property type="match status" value="1"/>
</dbReference>
<feature type="transmembrane region" description="Helical" evidence="8">
    <location>
        <begin position="168"/>
        <end position="185"/>
    </location>
</feature>